<accession>A9KMW3</accession>
<protein>
    <recommendedName>
        <fullName evidence="3">Sporulation protein YqfC</fullName>
    </recommendedName>
</protein>
<dbReference type="InterPro" id="IPR022476">
    <property type="entry name" value="Spore_YabP/YqfC"/>
</dbReference>
<dbReference type="eggNOG" id="ENOG503259C">
    <property type="taxonomic scope" value="Bacteria"/>
</dbReference>
<keyword evidence="2" id="KW-1185">Reference proteome</keyword>
<name>A9KMW3_LACP7</name>
<dbReference type="Proteomes" id="UP000000370">
    <property type="component" value="Chromosome"/>
</dbReference>
<dbReference type="STRING" id="357809.Cphy_2613"/>
<dbReference type="HOGENOM" id="CLU_161222_0_0_9"/>
<dbReference type="EMBL" id="CP000885">
    <property type="protein sequence ID" value="ABX42974.1"/>
    <property type="molecule type" value="Genomic_DNA"/>
</dbReference>
<organism evidence="1 2">
    <name type="scientific">Lachnoclostridium phytofermentans (strain ATCC 700394 / DSM 18823 / ISDg)</name>
    <name type="common">Clostridium phytofermentans</name>
    <dbReference type="NCBI Taxonomy" id="357809"/>
    <lineage>
        <taxon>Bacteria</taxon>
        <taxon>Bacillati</taxon>
        <taxon>Bacillota</taxon>
        <taxon>Clostridia</taxon>
        <taxon>Lachnospirales</taxon>
        <taxon>Lachnospiraceae</taxon>
    </lineage>
</organism>
<dbReference type="Pfam" id="PF07873">
    <property type="entry name" value="YabP"/>
    <property type="match status" value="1"/>
</dbReference>
<evidence type="ECO:0008006" key="3">
    <source>
        <dbReference type="Google" id="ProtNLM"/>
    </source>
</evidence>
<dbReference type="RefSeq" id="WP_012200626.1">
    <property type="nucleotide sequence ID" value="NC_010001.1"/>
</dbReference>
<evidence type="ECO:0000313" key="2">
    <source>
        <dbReference type="Proteomes" id="UP000000370"/>
    </source>
</evidence>
<reference evidence="2" key="1">
    <citation type="submission" date="2007-11" db="EMBL/GenBank/DDBJ databases">
        <title>Complete genome sequence of Clostridium phytofermentans ISDg.</title>
        <authorList>
            <person name="Leschine S.B."/>
            <person name="Warnick T.A."/>
            <person name="Blanchard J.L."/>
            <person name="Schnell D.J."/>
            <person name="Petit E.L."/>
            <person name="LaTouf W.G."/>
            <person name="Copeland A."/>
            <person name="Lucas S."/>
            <person name="Lapidus A."/>
            <person name="Barry K."/>
            <person name="Glavina del Rio T."/>
            <person name="Dalin E."/>
            <person name="Tice H."/>
            <person name="Pitluck S."/>
            <person name="Kiss H."/>
            <person name="Brettin T."/>
            <person name="Bruce D."/>
            <person name="Detter J.C."/>
            <person name="Han C."/>
            <person name="Kuske C."/>
            <person name="Schmutz J."/>
            <person name="Larimer F."/>
            <person name="Land M."/>
            <person name="Hauser L."/>
            <person name="Kyrpides N."/>
            <person name="Kim E.A."/>
            <person name="Richardson P."/>
        </authorList>
    </citation>
    <scope>NUCLEOTIDE SEQUENCE [LARGE SCALE GENOMIC DNA]</scope>
    <source>
        <strain evidence="2">ATCC 700394 / DSM 18823 / ISDg</strain>
    </source>
</reference>
<evidence type="ECO:0000313" key="1">
    <source>
        <dbReference type="EMBL" id="ABX42974.1"/>
    </source>
</evidence>
<dbReference type="AlphaFoldDB" id="A9KMW3"/>
<proteinExistence type="predicted"/>
<dbReference type="KEGG" id="cpy:Cphy_2613"/>
<gene>
    <name evidence="1" type="ordered locus">Cphy_2613</name>
</gene>
<sequence>MFFRDKPVKSNHDKYKGKANKELYDLCKQKEKERKAERISYLEIISQNLMLPPDIIAGAPIVTINGRNSISIENHRKIMEYTGEKIKISTKICNLCIEGKNLKITYYTKEELKVTGIIHSVYYQQGA</sequence>